<sequence>MRVATVDGLVTLVYDGSEPLWNRELRDEWLHGYSDHDFNEEGWEEWNVPDACKRYWRERQSWQQIIVVEGVTEIPDGTFCYCFNIKRVIFADTVIRIGLGAFFRCKSLAFIKWSINIEIIEQSSFSFCDLSSVFLPPRCREVLFDGTWKFLAADPGLDVWLKNINDYDEFALHRVCCSFEPTLEMILDTMKEKGGPKAFKVENSIGITPSRYLKENPYADVKEKDIIEKYVLDMMGESI</sequence>
<dbReference type="InterPro" id="IPR032675">
    <property type="entry name" value="LRR_dom_sf"/>
</dbReference>
<comment type="caution">
    <text evidence="1">The sequence shown here is derived from an EMBL/GenBank/DDBJ whole genome shotgun (WGS) entry which is preliminary data.</text>
</comment>
<gene>
    <name evidence="1" type="ORF">CTEN210_13709</name>
</gene>
<reference evidence="1 2" key="1">
    <citation type="journal article" date="2021" name="Sci. Rep.">
        <title>The genome of the diatom Chaetoceros tenuissimus carries an ancient integrated fragment of an extant virus.</title>
        <authorList>
            <person name="Hongo Y."/>
            <person name="Kimura K."/>
            <person name="Takaki Y."/>
            <person name="Yoshida Y."/>
            <person name="Baba S."/>
            <person name="Kobayashi G."/>
            <person name="Nagasaki K."/>
            <person name="Hano T."/>
            <person name="Tomaru Y."/>
        </authorList>
    </citation>
    <scope>NUCLEOTIDE SEQUENCE [LARGE SCALE GENOMIC DNA]</scope>
    <source>
        <strain evidence="1 2">NIES-3715</strain>
    </source>
</reference>
<protein>
    <recommendedName>
        <fullName evidence="3">Leucine-rich repeat domain-containing protein</fullName>
    </recommendedName>
</protein>
<dbReference type="EMBL" id="BLLK01000057">
    <property type="protein sequence ID" value="GFH57233.1"/>
    <property type="molecule type" value="Genomic_DNA"/>
</dbReference>
<evidence type="ECO:0000313" key="1">
    <source>
        <dbReference type="EMBL" id="GFH57233.1"/>
    </source>
</evidence>
<dbReference type="Pfam" id="PF13306">
    <property type="entry name" value="LRR_5"/>
    <property type="match status" value="1"/>
</dbReference>
<keyword evidence="2" id="KW-1185">Reference proteome</keyword>
<dbReference type="AlphaFoldDB" id="A0AAD3D3S0"/>
<evidence type="ECO:0000313" key="2">
    <source>
        <dbReference type="Proteomes" id="UP001054902"/>
    </source>
</evidence>
<dbReference type="Proteomes" id="UP001054902">
    <property type="component" value="Unassembled WGS sequence"/>
</dbReference>
<proteinExistence type="predicted"/>
<dbReference type="InterPro" id="IPR026906">
    <property type="entry name" value="LRR_5"/>
</dbReference>
<evidence type="ECO:0008006" key="3">
    <source>
        <dbReference type="Google" id="ProtNLM"/>
    </source>
</evidence>
<accession>A0AAD3D3S0</accession>
<name>A0AAD3D3S0_9STRA</name>
<dbReference type="Gene3D" id="3.80.10.10">
    <property type="entry name" value="Ribonuclease Inhibitor"/>
    <property type="match status" value="1"/>
</dbReference>
<organism evidence="1 2">
    <name type="scientific">Chaetoceros tenuissimus</name>
    <dbReference type="NCBI Taxonomy" id="426638"/>
    <lineage>
        <taxon>Eukaryota</taxon>
        <taxon>Sar</taxon>
        <taxon>Stramenopiles</taxon>
        <taxon>Ochrophyta</taxon>
        <taxon>Bacillariophyta</taxon>
        <taxon>Coscinodiscophyceae</taxon>
        <taxon>Chaetocerotophycidae</taxon>
        <taxon>Chaetocerotales</taxon>
        <taxon>Chaetocerotaceae</taxon>
        <taxon>Chaetoceros</taxon>
    </lineage>
</organism>